<name>A0A2G9QEE2_AQUCT</name>
<organism evidence="2 3">
    <name type="scientific">Aquarana catesbeiana</name>
    <name type="common">American bullfrog</name>
    <name type="synonym">Rana catesbeiana</name>
    <dbReference type="NCBI Taxonomy" id="8400"/>
    <lineage>
        <taxon>Eukaryota</taxon>
        <taxon>Metazoa</taxon>
        <taxon>Chordata</taxon>
        <taxon>Craniata</taxon>
        <taxon>Vertebrata</taxon>
        <taxon>Euteleostomi</taxon>
        <taxon>Amphibia</taxon>
        <taxon>Batrachia</taxon>
        <taxon>Anura</taxon>
        <taxon>Neobatrachia</taxon>
        <taxon>Ranoidea</taxon>
        <taxon>Ranidae</taxon>
        <taxon>Aquarana</taxon>
    </lineage>
</organism>
<feature type="region of interest" description="Disordered" evidence="1">
    <location>
        <begin position="36"/>
        <end position="99"/>
    </location>
</feature>
<protein>
    <submittedName>
        <fullName evidence="2">Uncharacterized protein</fullName>
    </submittedName>
</protein>
<accession>A0A2G9QEE2</accession>
<proteinExistence type="predicted"/>
<gene>
    <name evidence="2" type="ORF">AB205_0127310</name>
</gene>
<reference evidence="3" key="1">
    <citation type="journal article" date="2017" name="Nat. Commun.">
        <title>The North American bullfrog draft genome provides insight into hormonal regulation of long noncoding RNA.</title>
        <authorList>
            <person name="Hammond S.A."/>
            <person name="Warren R.L."/>
            <person name="Vandervalk B.P."/>
            <person name="Kucuk E."/>
            <person name="Khan H."/>
            <person name="Gibb E.A."/>
            <person name="Pandoh P."/>
            <person name="Kirk H."/>
            <person name="Zhao Y."/>
            <person name="Jones M."/>
            <person name="Mungall A.J."/>
            <person name="Coope R."/>
            <person name="Pleasance S."/>
            <person name="Moore R.A."/>
            <person name="Holt R.A."/>
            <person name="Round J.M."/>
            <person name="Ohora S."/>
            <person name="Walle B.V."/>
            <person name="Veldhoen N."/>
            <person name="Helbing C.C."/>
            <person name="Birol I."/>
        </authorList>
    </citation>
    <scope>NUCLEOTIDE SEQUENCE [LARGE SCALE GENOMIC DNA]</scope>
</reference>
<keyword evidence="3" id="KW-1185">Reference proteome</keyword>
<dbReference type="EMBL" id="KZ029388">
    <property type="protein sequence ID" value="PIO13433.1"/>
    <property type="molecule type" value="Genomic_DNA"/>
</dbReference>
<dbReference type="Proteomes" id="UP000228934">
    <property type="component" value="Unassembled WGS sequence"/>
</dbReference>
<evidence type="ECO:0000313" key="2">
    <source>
        <dbReference type="EMBL" id="PIO13433.1"/>
    </source>
</evidence>
<evidence type="ECO:0000313" key="3">
    <source>
        <dbReference type="Proteomes" id="UP000228934"/>
    </source>
</evidence>
<dbReference type="AlphaFoldDB" id="A0A2G9QEE2"/>
<sequence length="99" mass="11181">LQFLLFQVQLLQEEVQTLSSPFYHFSQEYQNLPWDLIGPPATQMGGPLASGEKTRHKRTSPDLQNSCKPPRSAGTNPRSTPGASRPERLQKQKMPVTNY</sequence>
<feature type="compositionally biased region" description="Polar residues" evidence="1">
    <location>
        <begin position="61"/>
        <end position="82"/>
    </location>
</feature>
<evidence type="ECO:0000256" key="1">
    <source>
        <dbReference type="SAM" id="MobiDB-lite"/>
    </source>
</evidence>
<feature type="non-terminal residue" evidence="2">
    <location>
        <position position="1"/>
    </location>
</feature>